<feature type="compositionally biased region" description="Polar residues" evidence="1">
    <location>
        <begin position="187"/>
        <end position="201"/>
    </location>
</feature>
<comment type="caution">
    <text evidence="3">The sequence shown here is derived from an EMBL/GenBank/DDBJ whole genome shotgun (WGS) entry which is preliminary data.</text>
</comment>
<feature type="compositionally biased region" description="Low complexity" evidence="1">
    <location>
        <begin position="1"/>
        <end position="11"/>
    </location>
</feature>
<dbReference type="PROSITE" id="PS50090">
    <property type="entry name" value="MYB_LIKE"/>
    <property type="match status" value="1"/>
</dbReference>
<dbReference type="InterPro" id="IPR009057">
    <property type="entry name" value="Homeodomain-like_sf"/>
</dbReference>
<protein>
    <recommendedName>
        <fullName evidence="2">Myb-like domain-containing protein</fullName>
    </recommendedName>
</protein>
<feature type="region of interest" description="Disordered" evidence="1">
    <location>
        <begin position="445"/>
        <end position="471"/>
    </location>
</feature>
<evidence type="ECO:0000313" key="3">
    <source>
        <dbReference type="EMBL" id="KAK9110940.1"/>
    </source>
</evidence>
<feature type="compositionally biased region" description="Basic and acidic residues" evidence="1">
    <location>
        <begin position="293"/>
        <end position="310"/>
    </location>
</feature>
<feature type="region of interest" description="Disordered" evidence="1">
    <location>
        <begin position="555"/>
        <end position="586"/>
    </location>
</feature>
<evidence type="ECO:0000313" key="4">
    <source>
        <dbReference type="Proteomes" id="UP001419268"/>
    </source>
</evidence>
<feature type="compositionally biased region" description="Basic and acidic residues" evidence="1">
    <location>
        <begin position="204"/>
        <end position="219"/>
    </location>
</feature>
<dbReference type="Proteomes" id="UP001419268">
    <property type="component" value="Unassembled WGS sequence"/>
</dbReference>
<keyword evidence="4" id="KW-1185">Reference proteome</keyword>
<sequence length="681" mass="74601">MENSGKSSNGSRKSEGMAEGVEGFRVLRRSPRFCDEENVCESVWESAQLECRIALEAKVSRDLRRRRSGERPRTRGAGRVSSAVTVREDEVVIALLAKEVLGAMGGRRADCSDVPSGGNKRKNVGSRVEEDVCKGEMPQCKKNGGALRGSDIVGGAKKSMECTGSSGKSTGKVKQIKGIQGPRRSPRFSNASSVLGVNAMSSEGDDRTNEANRENCAKVSKSDNRVEDCAYKGEMPQCKKNVTAPCGNDTVGGTKKSMECSSGSGKSTAKVIQGPRRSRRFSNASSVLGAESGKGECKTSEDKGEKDVKVSDHASVDLSVKGVQLEVLQNSSRTEKMKVETVEGKAGSGFNSWKEGTKGSSNIVETPLNGCREKSVGNVNAKSGVTTLEQAGNQFDENVCCEEWTEEQEVALQRAYFAARPSPHFWKKVAKLVPGKSAQECFDRVHSSFPTPPQRPPRSRAKKIDSSPSLSGSKLLEPIDLLPKRLKRKKEKRYVVQKTARHLLQKHSIRDQGYEADLFSIFESTTNSSTQALAQTKMLATPDCSYKRHGFLQQCPERSLSSNKRKPLSRLNNSSETPLASPPVLKPVKNMKLHEKYIDQLHRREAARRVEGRNYSNINKDANLNPILKTGIVQAAKENLVSDAKDIIYKFQDLKANAMNCCEDSDEEYSGDLRDDQGEDS</sequence>
<organism evidence="3 4">
    <name type="scientific">Stephania cephalantha</name>
    <dbReference type="NCBI Taxonomy" id="152367"/>
    <lineage>
        <taxon>Eukaryota</taxon>
        <taxon>Viridiplantae</taxon>
        <taxon>Streptophyta</taxon>
        <taxon>Embryophyta</taxon>
        <taxon>Tracheophyta</taxon>
        <taxon>Spermatophyta</taxon>
        <taxon>Magnoliopsida</taxon>
        <taxon>Ranunculales</taxon>
        <taxon>Menispermaceae</taxon>
        <taxon>Menispermoideae</taxon>
        <taxon>Cissampelideae</taxon>
        <taxon>Stephania</taxon>
    </lineage>
</organism>
<dbReference type="AlphaFoldDB" id="A0AAP0I959"/>
<evidence type="ECO:0000259" key="2">
    <source>
        <dbReference type="PROSITE" id="PS50090"/>
    </source>
</evidence>
<dbReference type="Gene3D" id="1.10.10.60">
    <property type="entry name" value="Homeodomain-like"/>
    <property type="match status" value="1"/>
</dbReference>
<feature type="region of interest" description="Disordered" evidence="1">
    <location>
        <begin position="62"/>
        <end position="82"/>
    </location>
</feature>
<gene>
    <name evidence="3" type="ORF">Scep_018459</name>
</gene>
<name>A0AAP0I959_9MAGN</name>
<dbReference type="CDD" id="cd00167">
    <property type="entry name" value="SANT"/>
    <property type="match status" value="1"/>
</dbReference>
<dbReference type="PANTHER" id="PTHR14000:SF17">
    <property type="entry name" value="MYB-LIKE DOMAIN-CONTAINING PROTEIN"/>
    <property type="match status" value="1"/>
</dbReference>
<accession>A0AAP0I959</accession>
<reference evidence="3 4" key="1">
    <citation type="submission" date="2024-01" db="EMBL/GenBank/DDBJ databases">
        <title>Genome assemblies of Stephania.</title>
        <authorList>
            <person name="Yang L."/>
        </authorList>
    </citation>
    <scope>NUCLEOTIDE SEQUENCE [LARGE SCALE GENOMIC DNA]</scope>
    <source>
        <strain evidence="3">JXDWG</strain>
        <tissue evidence="3">Leaf</tissue>
    </source>
</reference>
<dbReference type="PANTHER" id="PTHR14000">
    <property type="entry name" value="FINGER CCCH DOMAIN PROTEIN, PUTATIVE (DUF3755)-RELATED"/>
    <property type="match status" value="1"/>
</dbReference>
<evidence type="ECO:0000256" key="1">
    <source>
        <dbReference type="SAM" id="MobiDB-lite"/>
    </source>
</evidence>
<dbReference type="EMBL" id="JBBNAG010000008">
    <property type="protein sequence ID" value="KAK9110940.1"/>
    <property type="molecule type" value="Genomic_DNA"/>
</dbReference>
<feature type="region of interest" description="Disordered" evidence="1">
    <location>
        <begin position="1"/>
        <end position="21"/>
    </location>
</feature>
<dbReference type="SUPFAM" id="SSF46689">
    <property type="entry name" value="Homeodomain-like"/>
    <property type="match status" value="1"/>
</dbReference>
<dbReference type="InterPro" id="IPR001005">
    <property type="entry name" value="SANT/Myb"/>
</dbReference>
<feature type="region of interest" description="Disordered" evidence="1">
    <location>
        <begin position="255"/>
        <end position="310"/>
    </location>
</feature>
<proteinExistence type="predicted"/>
<feature type="region of interest" description="Disordered" evidence="1">
    <location>
        <begin position="159"/>
        <end position="219"/>
    </location>
</feature>
<feature type="domain" description="Myb-like" evidence="2">
    <location>
        <begin position="404"/>
        <end position="449"/>
    </location>
</feature>